<reference evidence="2 3" key="1">
    <citation type="submission" date="2018-05" db="EMBL/GenBank/DDBJ databases">
        <title>Salinimonas sp. HMF8227 Genome sequencing and assembly.</title>
        <authorList>
            <person name="Kang H."/>
            <person name="Kang J."/>
            <person name="Cha I."/>
            <person name="Kim H."/>
            <person name="Joh K."/>
        </authorList>
    </citation>
    <scope>NUCLEOTIDE SEQUENCE [LARGE SCALE GENOMIC DNA]</scope>
    <source>
        <strain evidence="2 3">HMF8227</strain>
    </source>
</reference>
<evidence type="ECO:0000256" key="1">
    <source>
        <dbReference type="SAM" id="MobiDB-lite"/>
    </source>
</evidence>
<name>A0A2S2E8K3_9ALTE</name>
<dbReference type="Proteomes" id="UP000245728">
    <property type="component" value="Chromosome"/>
</dbReference>
<protein>
    <submittedName>
        <fullName evidence="2">Uncharacterized protein</fullName>
    </submittedName>
</protein>
<accession>A0A2S2E8K3</accession>
<sequence length="197" mass="21884">MSDPLFASLTDTLRGSTGHLGLFPHFYSYRPDTRPTGHRRFAPMFTAFPKSGCELKNGAVRHGWRIVLSREANPDICPFNHGHHRTLTLSPFHGAICQLGLLLTASCLQQKPRSGIHCPPAHRFIGCAPSPMTRAVRPRPRVRRSRRDVKSPLVRKAHRTAMDVGNAENAGAVFCRLIPEHLPPIAPAFEGYHTSCI</sequence>
<feature type="region of interest" description="Disordered" evidence="1">
    <location>
        <begin position="135"/>
        <end position="157"/>
    </location>
</feature>
<organism evidence="2 3">
    <name type="scientific">Saliniradius amylolyticus</name>
    <dbReference type="NCBI Taxonomy" id="2183582"/>
    <lineage>
        <taxon>Bacteria</taxon>
        <taxon>Pseudomonadati</taxon>
        <taxon>Pseudomonadota</taxon>
        <taxon>Gammaproteobacteria</taxon>
        <taxon>Alteromonadales</taxon>
        <taxon>Alteromonadaceae</taxon>
        <taxon>Saliniradius</taxon>
    </lineage>
</organism>
<dbReference type="KEGG" id="salh:HMF8227_02818"/>
<evidence type="ECO:0000313" key="3">
    <source>
        <dbReference type="Proteomes" id="UP000245728"/>
    </source>
</evidence>
<feature type="compositionally biased region" description="Basic residues" evidence="1">
    <location>
        <begin position="136"/>
        <end position="157"/>
    </location>
</feature>
<keyword evidence="3" id="KW-1185">Reference proteome</keyword>
<dbReference type="AlphaFoldDB" id="A0A2S2E8K3"/>
<proteinExistence type="predicted"/>
<gene>
    <name evidence="2" type="ORF">HMF8227_02818</name>
</gene>
<evidence type="ECO:0000313" key="2">
    <source>
        <dbReference type="EMBL" id="AWL13267.1"/>
    </source>
</evidence>
<dbReference type="EMBL" id="CP029347">
    <property type="protein sequence ID" value="AWL13267.1"/>
    <property type="molecule type" value="Genomic_DNA"/>
</dbReference>